<dbReference type="GO" id="GO:0017069">
    <property type="term" value="F:snRNA binding"/>
    <property type="evidence" value="ECO:0007669"/>
    <property type="project" value="TreeGrafter"/>
</dbReference>
<dbReference type="GO" id="GO:0008173">
    <property type="term" value="F:RNA methyltransferase activity"/>
    <property type="evidence" value="ECO:0007669"/>
    <property type="project" value="UniProtKB-UniRule"/>
</dbReference>
<feature type="compositionally biased region" description="Polar residues" evidence="7">
    <location>
        <begin position="613"/>
        <end position="627"/>
    </location>
</feature>
<feature type="compositionally biased region" description="Basic residues" evidence="7">
    <location>
        <begin position="288"/>
        <end position="308"/>
    </location>
</feature>
<evidence type="ECO:0000259" key="8">
    <source>
        <dbReference type="PROSITE" id="PS51515"/>
    </source>
</evidence>
<comment type="similarity">
    <text evidence="1 6">Belongs to the methyltransferase superfamily.</text>
</comment>
<dbReference type="EC" id="2.1.1.-" evidence="6"/>
<evidence type="ECO:0000313" key="9">
    <source>
        <dbReference type="EnsemblMetazoa" id="G21032.5:cds"/>
    </source>
</evidence>
<evidence type="ECO:0000256" key="7">
    <source>
        <dbReference type="SAM" id="MobiDB-lite"/>
    </source>
</evidence>
<dbReference type="InterPro" id="IPR039772">
    <property type="entry name" value="Bin3-like"/>
</dbReference>
<dbReference type="InterPro" id="IPR024160">
    <property type="entry name" value="BIN3_SAM-bd_dom"/>
</dbReference>
<feature type="region of interest" description="Disordered" evidence="7">
    <location>
        <begin position="24"/>
        <end position="52"/>
    </location>
</feature>
<evidence type="ECO:0000256" key="2">
    <source>
        <dbReference type="ARBA" id="ARBA00022603"/>
    </source>
</evidence>
<keyword evidence="3 6" id="KW-0808">Transferase</keyword>
<dbReference type="GeneID" id="105342866"/>
<feature type="compositionally biased region" description="Basic and acidic residues" evidence="7">
    <location>
        <begin position="39"/>
        <end position="49"/>
    </location>
</feature>
<keyword evidence="4 5" id="KW-0949">S-adenosyl-L-methionine</keyword>
<dbReference type="AlphaFoldDB" id="A0A8W8JVH3"/>
<evidence type="ECO:0000313" key="10">
    <source>
        <dbReference type="Proteomes" id="UP000005408"/>
    </source>
</evidence>
<dbReference type="PROSITE" id="PS51515">
    <property type="entry name" value="BIN3_SAM"/>
    <property type="match status" value="1"/>
</dbReference>
<dbReference type="InterPro" id="IPR029063">
    <property type="entry name" value="SAM-dependent_MTases_sf"/>
</dbReference>
<dbReference type="InterPro" id="IPR010675">
    <property type="entry name" value="Bin3_C"/>
</dbReference>
<evidence type="ECO:0000256" key="3">
    <source>
        <dbReference type="ARBA" id="ARBA00022679"/>
    </source>
</evidence>
<evidence type="ECO:0000256" key="5">
    <source>
        <dbReference type="PROSITE-ProRule" id="PRU00848"/>
    </source>
</evidence>
<dbReference type="GO" id="GO:0040031">
    <property type="term" value="P:snRNA modification"/>
    <property type="evidence" value="ECO:0007669"/>
    <property type="project" value="TreeGrafter"/>
</dbReference>
<accession>A0A8W8JVH3</accession>
<dbReference type="OMA" id="PVSMAIC"/>
<evidence type="ECO:0000256" key="1">
    <source>
        <dbReference type="ARBA" id="ARBA00008361"/>
    </source>
</evidence>
<dbReference type="SUPFAM" id="SSF53335">
    <property type="entry name" value="S-adenosyl-L-methionine-dependent methyltransferases"/>
    <property type="match status" value="1"/>
</dbReference>
<proteinExistence type="inferred from homology"/>
<dbReference type="PANTHER" id="PTHR12315">
    <property type="entry name" value="BICOID-INTERACTING PROTEIN RELATED"/>
    <property type="match status" value="1"/>
</dbReference>
<dbReference type="EnsemblMetazoa" id="G21032.5">
    <property type="protein sequence ID" value="G21032.5:cds"/>
    <property type="gene ID" value="G21032"/>
</dbReference>
<feature type="region of interest" description="Disordered" evidence="7">
    <location>
        <begin position="147"/>
        <end position="190"/>
    </location>
</feature>
<dbReference type="CDD" id="cd02440">
    <property type="entry name" value="AdoMet_MTases"/>
    <property type="match status" value="1"/>
</dbReference>
<name>A0A8W8JVH3_MAGGI</name>
<feature type="compositionally biased region" description="Low complexity" evidence="7">
    <location>
        <begin position="573"/>
        <end position="589"/>
    </location>
</feature>
<protein>
    <recommendedName>
        <fullName evidence="6">RNA methyltransferase</fullName>
        <ecNumber evidence="6">2.1.1.-</ecNumber>
    </recommendedName>
</protein>
<keyword evidence="10" id="KW-1185">Reference proteome</keyword>
<evidence type="ECO:0000256" key="4">
    <source>
        <dbReference type="ARBA" id="ARBA00022691"/>
    </source>
</evidence>
<dbReference type="OrthoDB" id="273070at2759"/>
<keyword evidence="2 6" id="KW-0489">Methyltransferase</keyword>
<dbReference type="GO" id="GO:0032259">
    <property type="term" value="P:methylation"/>
    <property type="evidence" value="ECO:0007669"/>
    <property type="project" value="UniProtKB-KW"/>
</dbReference>
<dbReference type="PANTHER" id="PTHR12315:SF0">
    <property type="entry name" value="7SK SNRNA METHYLPHOSPHATE CAPPING ENZYME"/>
    <property type="match status" value="1"/>
</dbReference>
<feature type="domain" description="Bin3-type SAM" evidence="8">
    <location>
        <begin position="331"/>
        <end position="563"/>
    </location>
</feature>
<sequence>MSVEVKTPTRTQFEHAEFQCGEKTNSELDFVSEGQEQGGKYDNKREQDSQSRPQYIGYRKRKPSYASRNDLAIQHGGHRKKRFRSESNIVLPTKFLLGGNINDPLNLNSLNDERIDKLLNQKTPQSSPLPTPNHRKDIEVTIPININDPLNLDSNEDSLSSKKKKRNKHKRKSEDTSLNPTPQKESEKRRGLMEALKIEIDETFPTVSTQQDDSPQNESCKLKFKKPDTIVSPVIPQISPRNRRFRRRTLSMSDARPDHQPSQSVSRSILRTSLSPPRQSDIEDILPLKKHRKQQNQKHEKAHKKNRRNTKFIYGNYNRYYGYRNPETEEDHRLGCMRQEWFEGKDVLDIGCNVGHITLTIGQRFYPRKAVGIDIDHTLIAAARKNIRNYMSNKSTDVQKYPVSNPVNYGPISAPAVSNNSQSPAFPANVAFMQENYVLESDELVDLQHEEYDVIMALSLTKWIHLNFGDNGLKRFFRRIFKHLRPGGRLILEPQPWSSYKKKKKVSEDIHKTFQGIQMKPAQFSDYLLSREVGFTTCEVIDIPYNKSKGFRRPIQMYRKQETAHSSPKPEQPTHTTTMQTQSSPSQETCQPNTATPDGEDQTHADKSHHQESMNQTMEINTQSENSFLPEHGTLPSNATKPDTAETEKN</sequence>
<dbReference type="Pfam" id="PF06859">
    <property type="entry name" value="Bin3"/>
    <property type="match status" value="1"/>
</dbReference>
<feature type="region of interest" description="Disordered" evidence="7">
    <location>
        <begin position="251"/>
        <end position="308"/>
    </location>
</feature>
<dbReference type="RefSeq" id="XP_011448237.2">
    <property type="nucleotide sequence ID" value="XM_011449935.4"/>
</dbReference>
<dbReference type="Gene3D" id="3.40.50.150">
    <property type="entry name" value="Vaccinia Virus protein VP39"/>
    <property type="match status" value="1"/>
</dbReference>
<reference evidence="9" key="1">
    <citation type="submission" date="2022-08" db="UniProtKB">
        <authorList>
            <consortium name="EnsemblMetazoa"/>
        </authorList>
    </citation>
    <scope>IDENTIFICATION</scope>
    <source>
        <strain evidence="9">05x7-T-G4-1.051#20</strain>
    </source>
</reference>
<feature type="region of interest" description="Disordered" evidence="7">
    <location>
        <begin position="560"/>
        <end position="650"/>
    </location>
</feature>
<organism evidence="9 10">
    <name type="scientific">Magallana gigas</name>
    <name type="common">Pacific oyster</name>
    <name type="synonym">Crassostrea gigas</name>
    <dbReference type="NCBI Taxonomy" id="29159"/>
    <lineage>
        <taxon>Eukaryota</taxon>
        <taxon>Metazoa</taxon>
        <taxon>Spiralia</taxon>
        <taxon>Lophotrochozoa</taxon>
        <taxon>Mollusca</taxon>
        <taxon>Bivalvia</taxon>
        <taxon>Autobranchia</taxon>
        <taxon>Pteriomorphia</taxon>
        <taxon>Ostreida</taxon>
        <taxon>Ostreoidea</taxon>
        <taxon>Ostreidae</taxon>
        <taxon>Magallana</taxon>
    </lineage>
</organism>
<feature type="compositionally biased region" description="Basic residues" evidence="7">
    <location>
        <begin position="161"/>
        <end position="171"/>
    </location>
</feature>
<feature type="compositionally biased region" description="Polar residues" evidence="7">
    <location>
        <begin position="260"/>
        <end position="278"/>
    </location>
</feature>
<dbReference type="KEGG" id="crg:105342866"/>
<dbReference type="Proteomes" id="UP000005408">
    <property type="component" value="Unassembled WGS sequence"/>
</dbReference>
<dbReference type="GO" id="GO:0008171">
    <property type="term" value="F:O-methyltransferase activity"/>
    <property type="evidence" value="ECO:0007669"/>
    <property type="project" value="UniProtKB-UniRule"/>
</dbReference>
<evidence type="ECO:0000256" key="6">
    <source>
        <dbReference type="RuleBase" id="RU367087"/>
    </source>
</evidence>
<feature type="compositionally biased region" description="Basic and acidic residues" evidence="7">
    <location>
        <begin position="601"/>
        <end position="612"/>
    </location>
</feature>